<gene>
    <name evidence="2" type="ORF">J421_3549</name>
</gene>
<dbReference type="EMBL" id="CP007128">
    <property type="protein sequence ID" value="AHG91086.1"/>
    <property type="molecule type" value="Genomic_DNA"/>
</dbReference>
<dbReference type="HOGENOM" id="CLU_975767_0_0_0"/>
<proteinExistence type="predicted"/>
<evidence type="ECO:0000313" key="3">
    <source>
        <dbReference type="Proteomes" id="UP000019151"/>
    </source>
</evidence>
<dbReference type="eggNOG" id="COG1729">
    <property type="taxonomic scope" value="Bacteria"/>
</dbReference>
<name>W0RJX5_9BACT</name>
<dbReference type="AlphaFoldDB" id="W0RJX5"/>
<dbReference type="Gene3D" id="1.25.40.10">
    <property type="entry name" value="Tetratricopeptide repeat domain"/>
    <property type="match status" value="1"/>
</dbReference>
<feature type="signal peptide" evidence="1">
    <location>
        <begin position="1"/>
        <end position="27"/>
    </location>
</feature>
<dbReference type="Proteomes" id="UP000019151">
    <property type="component" value="Chromosome"/>
</dbReference>
<keyword evidence="1" id="KW-0732">Signal</keyword>
<dbReference type="Pfam" id="PF13174">
    <property type="entry name" value="TPR_6"/>
    <property type="match status" value="3"/>
</dbReference>
<evidence type="ECO:0000313" key="2">
    <source>
        <dbReference type="EMBL" id="AHG91086.1"/>
    </source>
</evidence>
<dbReference type="SUPFAM" id="SSF48452">
    <property type="entry name" value="TPR-like"/>
    <property type="match status" value="1"/>
</dbReference>
<accession>W0RJX5</accession>
<dbReference type="InterPro" id="IPR011990">
    <property type="entry name" value="TPR-like_helical_dom_sf"/>
</dbReference>
<feature type="chain" id="PRO_5004795643" evidence="1">
    <location>
        <begin position="28"/>
        <end position="268"/>
    </location>
</feature>
<dbReference type="KEGG" id="gba:J421_3549"/>
<reference evidence="2 3" key="1">
    <citation type="journal article" date="2014" name="Genome Announc.">
        <title>Genome Sequence and Methylome of Soil Bacterium Gemmatirosa kalamazoonensis KBS708T, a Member of the Rarely Cultivated Gemmatimonadetes Phylum.</title>
        <authorList>
            <person name="Debruyn J.M."/>
            <person name="Radosevich M."/>
            <person name="Wommack K.E."/>
            <person name="Polson S.W."/>
            <person name="Hauser L.J."/>
            <person name="Fawaz M.N."/>
            <person name="Korlach J."/>
            <person name="Tsai Y.C."/>
        </authorList>
    </citation>
    <scope>NUCLEOTIDE SEQUENCE [LARGE SCALE GENOMIC DNA]</scope>
    <source>
        <strain evidence="2 3">KBS708</strain>
    </source>
</reference>
<sequence length="268" mass="29139">MNTPPYARALRRVASLAALLACGGCFATRNDVRLLQTDIATLRAERAYGDSARAAQIDRIIRQLTITSDTLRYIATQSGRFEGDARESLRELREAVTQVQEVTGQLQRRLQEVRAAVEARAEPAIPPATPGDTTAGTAGAAPGPNQLYQLALDQYQRGSYATARAGFEDLLRRYPTADVAADAQYYDAESFAAEKNTGAADSAYAALVTRYPSSPRAAQALYKRARIKQSAGRTSEARTLYQELVRKYPKSDEAVLACGAMPSVCPKR</sequence>
<dbReference type="RefSeq" id="WP_104022768.1">
    <property type="nucleotide sequence ID" value="NZ_CP007128.1"/>
</dbReference>
<organism evidence="2 3">
    <name type="scientific">Gemmatirosa kalamazoonensis</name>
    <dbReference type="NCBI Taxonomy" id="861299"/>
    <lineage>
        <taxon>Bacteria</taxon>
        <taxon>Pseudomonadati</taxon>
        <taxon>Gemmatimonadota</taxon>
        <taxon>Gemmatimonadia</taxon>
        <taxon>Gemmatimonadales</taxon>
        <taxon>Gemmatimonadaceae</taxon>
        <taxon>Gemmatirosa</taxon>
    </lineage>
</organism>
<dbReference type="InParanoid" id="W0RJX5"/>
<dbReference type="InterPro" id="IPR019734">
    <property type="entry name" value="TPR_rpt"/>
</dbReference>
<dbReference type="STRING" id="861299.J421_3549"/>
<evidence type="ECO:0000256" key="1">
    <source>
        <dbReference type="SAM" id="SignalP"/>
    </source>
</evidence>
<keyword evidence="3" id="KW-1185">Reference proteome</keyword>
<protein>
    <submittedName>
        <fullName evidence="2">Tetratricopeptide repeat-containing protein</fullName>
    </submittedName>
</protein>